<evidence type="ECO:0000313" key="2">
    <source>
        <dbReference type="EMBL" id="AUH63536.1"/>
    </source>
</evidence>
<keyword evidence="1" id="KW-0472">Membrane</keyword>
<evidence type="ECO:0000256" key="1">
    <source>
        <dbReference type="SAM" id="Phobius"/>
    </source>
</evidence>
<organism evidence="2 3">
    <name type="scientific">Paracoccus zhejiangensis</name>
    <dbReference type="NCBI Taxonomy" id="1077935"/>
    <lineage>
        <taxon>Bacteria</taxon>
        <taxon>Pseudomonadati</taxon>
        <taxon>Pseudomonadota</taxon>
        <taxon>Alphaproteobacteria</taxon>
        <taxon>Rhodobacterales</taxon>
        <taxon>Paracoccaceae</taxon>
        <taxon>Paracoccus</taxon>
    </lineage>
</organism>
<protein>
    <submittedName>
        <fullName evidence="2">DUF3422 domain-containing protein</fullName>
    </submittedName>
</protein>
<gene>
    <name evidence="2" type="ORF">CX676_04615</name>
</gene>
<reference evidence="2 3" key="1">
    <citation type="journal article" date="2013" name="Antonie Van Leeuwenhoek">
        <title>Paracoccus zhejiangensis sp. nov., isolated from activated sludge in wastewater-treatment system.</title>
        <authorList>
            <person name="Wu Z.G."/>
            <person name="Zhang D.F."/>
            <person name="Liu Y.L."/>
            <person name="Wang F."/>
            <person name="Jiang X."/>
            <person name="Li C."/>
            <person name="Li S.P."/>
            <person name="Hong Q."/>
            <person name="Li W.J."/>
        </authorList>
    </citation>
    <scope>NUCLEOTIDE SEQUENCE [LARGE SCALE GENOMIC DNA]</scope>
    <source>
        <strain evidence="2 3">J6</strain>
    </source>
</reference>
<feature type="transmembrane region" description="Helical" evidence="1">
    <location>
        <begin position="402"/>
        <end position="419"/>
    </location>
</feature>
<keyword evidence="3" id="KW-1185">Reference proteome</keyword>
<dbReference type="RefSeq" id="WP_101751578.1">
    <property type="nucleotide sequence ID" value="NZ_CP025430.1"/>
</dbReference>
<dbReference type="InterPro" id="IPR021830">
    <property type="entry name" value="DUF3422"/>
</dbReference>
<dbReference type="OrthoDB" id="9767470at2"/>
<sequence>MTPADDHPLRYGLVNELHARPSPRLGAPSTVVFVAFKEPDQAATRDRARDDAHLDELVTRHGGQRPDRTANHYAGQIGRHKLRWERHTEFVTYTAYTPGLPPRPFDPSAGAVFPEEWQAAAPGKRVAAVMIQILPLPEDPAEVLDTLEGWFVTDSLAAGWVLEEAALVASDFRIDASGWMRFAVFIREGATEGRIGRIVQRILELETYRAMSMMGLPRARSLSGRLNALDPQLSAIVAGMADEHRPADDVLQELLSISARLETEATQSHFRFGATKAYEAIVMDRVAVLRESRFMGRQTLTEFMARRYQPAMRTVASTEARLKTMLERADRAGELLRTRVDVQRSAQNQQVLESMDRRAALQLRLQHTVEGLSVVAISYYAVGLISYALAPVAEGLGIEKGVLLALLTPLAVLAVWWGLQRVRKRLEGDEGGEH</sequence>
<feature type="transmembrane region" description="Helical" evidence="1">
    <location>
        <begin position="371"/>
        <end position="390"/>
    </location>
</feature>
<keyword evidence="1" id="KW-1133">Transmembrane helix</keyword>
<proteinExistence type="predicted"/>
<dbReference type="Proteomes" id="UP000234530">
    <property type="component" value="Chromosome"/>
</dbReference>
<evidence type="ECO:0000313" key="3">
    <source>
        <dbReference type="Proteomes" id="UP000234530"/>
    </source>
</evidence>
<dbReference type="AlphaFoldDB" id="A0A2H5EW54"/>
<dbReference type="KEGG" id="pzh:CX676_04615"/>
<accession>A0A2H5EW54</accession>
<dbReference type="Pfam" id="PF11902">
    <property type="entry name" value="DUF3422"/>
    <property type="match status" value="1"/>
</dbReference>
<keyword evidence="1" id="KW-0812">Transmembrane</keyword>
<dbReference type="EMBL" id="CP025430">
    <property type="protein sequence ID" value="AUH63536.1"/>
    <property type="molecule type" value="Genomic_DNA"/>
</dbReference>
<name>A0A2H5EW54_9RHOB</name>